<protein>
    <submittedName>
        <fullName evidence="2">Aldehyde:ferredoxin oxidoreductase</fullName>
    </submittedName>
</protein>
<sequence>MRNRALNILIINLRSREVKVDQRHDLFKFIGGVSLATQLLKEYCRFQEDPLDENQPIIFTRGPLNTIFPVVTKVCAMFKSPLTGELGESYAGMRMALSMRMANIDGLVIIGKSELPAYIHINGNMVSIADAQPLWGLDIDETTRLLHEKKGKNGLRSMAAIGPGGENGVSFASVTVDTFRHFGRLGLGCLMGSKNLKAIVIEGNHHQPILEAKEYRNVYKEIFKEITETDIMEKYHGIGTSINVNALNDMMALPSYNFQKSYFEHAENISGEKFAEERLVKKVACSGCPIGCIHIAALRKQFGDPLEYEFKTISYDHELIYALGSMLGVSNHDGVLKLIETVEHFGIDAISTGVLLGWITEAFEKGIISKQDTLLEPSFGQVDTYINILGHLIKGSNSFYELAKKGTYHVAKKYGGMDFAMVLGKTEVAGYHTGYANILGQAVGARHSHLDNAGYSIDQEMDSFDYDEVIEKLIEEEIDRNLLNSLVICLFARKVYSYPTVVRALESIGYNCKESDLKKLGRFTFVEKIKLKEKMGFKLEELVFPKRFFETPSLDEILIEDKLDRLLLKYIDTIKNIKTENNDLDTITLFNTCEQDKSMV</sequence>
<dbReference type="InterPro" id="IPR013983">
    <property type="entry name" value="Ald_Fedxn_OxRdtase_N"/>
</dbReference>
<dbReference type="SMART" id="SM00790">
    <property type="entry name" value="AFOR_N"/>
    <property type="match status" value="1"/>
</dbReference>
<dbReference type="RefSeq" id="WP_216415075.1">
    <property type="nucleotide sequence ID" value="NZ_JAHLQK010000001.1"/>
</dbReference>
<feature type="domain" description="Aldehyde ferredoxin oxidoreductase N-terminal" evidence="1">
    <location>
        <begin position="1"/>
        <end position="205"/>
    </location>
</feature>
<evidence type="ECO:0000259" key="1">
    <source>
        <dbReference type="SMART" id="SM00790"/>
    </source>
</evidence>
<evidence type="ECO:0000313" key="2">
    <source>
        <dbReference type="EMBL" id="MBU5675608.1"/>
    </source>
</evidence>
<dbReference type="PANTHER" id="PTHR30038:SF8">
    <property type="entry name" value="ALDEHYDE FERREDOXIN OXIDOREDUCTASE"/>
    <property type="match status" value="1"/>
</dbReference>
<dbReference type="Proteomes" id="UP000779508">
    <property type="component" value="Unassembled WGS sequence"/>
</dbReference>
<accession>A0ABS6FZC9</accession>
<keyword evidence="3" id="KW-1185">Reference proteome</keyword>
<dbReference type="InterPro" id="IPR001203">
    <property type="entry name" value="OxRdtase_Ald_Fedxn_C"/>
</dbReference>
<organism evidence="2 3">
    <name type="scientific">Alkaliphilus flagellatus</name>
    <dbReference type="NCBI Taxonomy" id="2841507"/>
    <lineage>
        <taxon>Bacteria</taxon>
        <taxon>Bacillati</taxon>
        <taxon>Bacillota</taxon>
        <taxon>Clostridia</taxon>
        <taxon>Peptostreptococcales</taxon>
        <taxon>Natronincolaceae</taxon>
        <taxon>Alkaliphilus</taxon>
    </lineage>
</organism>
<name>A0ABS6FZC9_9FIRM</name>
<dbReference type="InterPro" id="IPR051919">
    <property type="entry name" value="W-dependent_AOR"/>
</dbReference>
<dbReference type="Pfam" id="PF02730">
    <property type="entry name" value="AFOR_N"/>
    <property type="match status" value="1"/>
</dbReference>
<evidence type="ECO:0000313" key="3">
    <source>
        <dbReference type="Proteomes" id="UP000779508"/>
    </source>
</evidence>
<reference evidence="2 3" key="1">
    <citation type="submission" date="2021-06" db="EMBL/GenBank/DDBJ databases">
        <authorList>
            <person name="Sun Q."/>
            <person name="Li D."/>
        </authorList>
    </citation>
    <scope>NUCLEOTIDE SEQUENCE [LARGE SCALE GENOMIC DNA]</scope>
    <source>
        <strain evidence="2 3">MSJ-5</strain>
    </source>
</reference>
<dbReference type="Pfam" id="PF01314">
    <property type="entry name" value="AFOR_C"/>
    <property type="match status" value="1"/>
</dbReference>
<dbReference type="EMBL" id="JAHLQK010000001">
    <property type="protein sequence ID" value="MBU5675608.1"/>
    <property type="molecule type" value="Genomic_DNA"/>
</dbReference>
<proteinExistence type="predicted"/>
<gene>
    <name evidence="2" type="ORF">KQI88_04185</name>
</gene>
<comment type="caution">
    <text evidence="2">The sequence shown here is derived from an EMBL/GenBank/DDBJ whole genome shotgun (WGS) entry which is preliminary data.</text>
</comment>
<dbReference type="PANTHER" id="PTHR30038">
    <property type="entry name" value="ALDEHYDE FERREDOXIN OXIDOREDUCTASE"/>
    <property type="match status" value="1"/>
</dbReference>